<evidence type="ECO:0000313" key="4">
    <source>
        <dbReference type="Proteomes" id="UP001438707"/>
    </source>
</evidence>
<proteinExistence type="predicted"/>
<reference evidence="3 4" key="1">
    <citation type="journal article" date="2024" name="Nat. Commun.">
        <title>Phylogenomics reveals the evolutionary origins of lichenization in chlorophyte algae.</title>
        <authorList>
            <person name="Puginier C."/>
            <person name="Libourel C."/>
            <person name="Otte J."/>
            <person name="Skaloud P."/>
            <person name="Haon M."/>
            <person name="Grisel S."/>
            <person name="Petersen M."/>
            <person name="Berrin J.G."/>
            <person name="Delaux P.M."/>
            <person name="Dal Grande F."/>
            <person name="Keller J."/>
        </authorList>
    </citation>
    <scope>NUCLEOTIDE SEQUENCE [LARGE SCALE GENOMIC DNA]</scope>
    <source>
        <strain evidence="3 4">SAG 2145</strain>
    </source>
</reference>
<accession>A0AAW1PY34</accession>
<dbReference type="Proteomes" id="UP001438707">
    <property type="component" value="Unassembled WGS sequence"/>
</dbReference>
<evidence type="ECO:0000256" key="1">
    <source>
        <dbReference type="SAM" id="MobiDB-lite"/>
    </source>
</evidence>
<comment type="caution">
    <text evidence="3">The sequence shown here is derived from an EMBL/GenBank/DDBJ whole genome shotgun (WGS) entry which is preliminary data.</text>
</comment>
<protein>
    <submittedName>
        <fullName evidence="3">Uncharacterized protein</fullName>
    </submittedName>
</protein>
<feature type="region of interest" description="Disordered" evidence="1">
    <location>
        <begin position="137"/>
        <end position="176"/>
    </location>
</feature>
<evidence type="ECO:0000256" key="2">
    <source>
        <dbReference type="SAM" id="Phobius"/>
    </source>
</evidence>
<keyword evidence="2" id="KW-0472">Membrane</keyword>
<dbReference type="EMBL" id="JALJOS010000059">
    <property type="protein sequence ID" value="KAK9818606.1"/>
    <property type="molecule type" value="Genomic_DNA"/>
</dbReference>
<keyword evidence="2" id="KW-1133">Transmembrane helix</keyword>
<dbReference type="AlphaFoldDB" id="A0AAW1PY34"/>
<keyword evidence="4" id="KW-1185">Reference proteome</keyword>
<evidence type="ECO:0000313" key="3">
    <source>
        <dbReference type="EMBL" id="KAK9818606.1"/>
    </source>
</evidence>
<name>A0AAW1PY34_9CHLO</name>
<organism evidence="3 4">
    <name type="scientific">Apatococcus lobatus</name>
    <dbReference type="NCBI Taxonomy" id="904363"/>
    <lineage>
        <taxon>Eukaryota</taxon>
        <taxon>Viridiplantae</taxon>
        <taxon>Chlorophyta</taxon>
        <taxon>core chlorophytes</taxon>
        <taxon>Trebouxiophyceae</taxon>
        <taxon>Chlorellales</taxon>
        <taxon>Chlorellaceae</taxon>
        <taxon>Apatococcus</taxon>
    </lineage>
</organism>
<gene>
    <name evidence="3" type="ORF">WJX74_010016</name>
</gene>
<sequence>MSEPRRRTRGQCMACFFCGASQRHTPSAAMWFSNLPAPLTRKQLKLLPWVLIVLWWLTVALSAPVRKSPVLPRRRVSTEFSFGAHAVSEADSFNSHPSQADNGFCAHADTAIPIVDSEEDDLSVSEELIDISLELDPMSPLADPIPSDSEPDHVCMPRQRRGRPPKANPKKPKATERVLQLGVTCAHY</sequence>
<keyword evidence="2" id="KW-0812">Transmembrane</keyword>
<feature type="compositionally biased region" description="Basic residues" evidence="1">
    <location>
        <begin position="158"/>
        <end position="172"/>
    </location>
</feature>
<feature type="transmembrane region" description="Helical" evidence="2">
    <location>
        <begin position="46"/>
        <end position="65"/>
    </location>
</feature>